<sequence length="102" mass="11441">MGSSLVNSIHELINRSLDVKVRHACRELNVVVDKLASISRGGPISGIILSQPHLTTIDIIQDEMEPEYPDAMMGHLDLVAVMTLWSHCYRVLPFLVVLKVFF</sequence>
<proteinExistence type="predicted"/>
<accession>A0ABR2AZ57</accession>
<evidence type="ECO:0000313" key="2">
    <source>
        <dbReference type="Proteomes" id="UP001472677"/>
    </source>
</evidence>
<reference evidence="1 2" key="1">
    <citation type="journal article" date="2024" name="G3 (Bethesda)">
        <title>Genome assembly of Hibiscus sabdariffa L. provides insights into metabolisms of medicinal natural products.</title>
        <authorList>
            <person name="Kim T."/>
        </authorList>
    </citation>
    <scope>NUCLEOTIDE SEQUENCE [LARGE SCALE GENOMIC DNA]</scope>
    <source>
        <strain evidence="1">TK-2024</strain>
        <tissue evidence="1">Old leaves</tissue>
    </source>
</reference>
<name>A0ABR2AZ57_9ROSI</name>
<evidence type="ECO:0000313" key="1">
    <source>
        <dbReference type="EMBL" id="KAK8498951.1"/>
    </source>
</evidence>
<keyword evidence="2" id="KW-1185">Reference proteome</keyword>
<comment type="caution">
    <text evidence="1">The sequence shown here is derived from an EMBL/GenBank/DDBJ whole genome shotgun (WGS) entry which is preliminary data.</text>
</comment>
<gene>
    <name evidence="1" type="ORF">V6N12_046207</name>
</gene>
<organism evidence="1 2">
    <name type="scientific">Hibiscus sabdariffa</name>
    <name type="common">roselle</name>
    <dbReference type="NCBI Taxonomy" id="183260"/>
    <lineage>
        <taxon>Eukaryota</taxon>
        <taxon>Viridiplantae</taxon>
        <taxon>Streptophyta</taxon>
        <taxon>Embryophyta</taxon>
        <taxon>Tracheophyta</taxon>
        <taxon>Spermatophyta</taxon>
        <taxon>Magnoliopsida</taxon>
        <taxon>eudicotyledons</taxon>
        <taxon>Gunneridae</taxon>
        <taxon>Pentapetalae</taxon>
        <taxon>rosids</taxon>
        <taxon>malvids</taxon>
        <taxon>Malvales</taxon>
        <taxon>Malvaceae</taxon>
        <taxon>Malvoideae</taxon>
        <taxon>Hibiscus</taxon>
    </lineage>
</organism>
<dbReference type="Proteomes" id="UP001472677">
    <property type="component" value="Unassembled WGS sequence"/>
</dbReference>
<protein>
    <submittedName>
        <fullName evidence="1">Uncharacterized protein</fullName>
    </submittedName>
</protein>
<dbReference type="EMBL" id="JBBPBM010000242">
    <property type="protein sequence ID" value="KAK8498951.1"/>
    <property type="molecule type" value="Genomic_DNA"/>
</dbReference>